<sequence>MRPVVISRRARSDLREIADFIAADNPNRAVSFVAELRGRCLSLARHPMQGRPAPDIAPDARILVFRAYLILHRVHDDPVLIDRVIHAARDRAPPWPHE</sequence>
<dbReference type="InterPro" id="IPR051803">
    <property type="entry name" value="TA_system_RelE-like_toxin"/>
</dbReference>
<evidence type="ECO:0000256" key="2">
    <source>
        <dbReference type="ARBA" id="ARBA00022649"/>
    </source>
</evidence>
<gene>
    <name evidence="3" type="ORF">MPOCJGCO_1596</name>
</gene>
<reference evidence="3" key="2">
    <citation type="submission" date="2021-08" db="EMBL/GenBank/DDBJ databases">
        <authorList>
            <person name="Tani A."/>
            <person name="Ola A."/>
            <person name="Ogura Y."/>
            <person name="Katsura K."/>
            <person name="Hayashi T."/>
        </authorList>
    </citation>
    <scope>NUCLEOTIDE SEQUENCE</scope>
    <source>
        <strain evidence="3">DSM 23632</strain>
    </source>
</reference>
<dbReference type="Pfam" id="PF05016">
    <property type="entry name" value="ParE_toxin"/>
    <property type="match status" value="1"/>
</dbReference>
<dbReference type="Gene3D" id="3.30.2310.20">
    <property type="entry name" value="RelE-like"/>
    <property type="match status" value="1"/>
</dbReference>
<dbReference type="PANTHER" id="PTHR33755">
    <property type="entry name" value="TOXIN PARE1-RELATED"/>
    <property type="match status" value="1"/>
</dbReference>
<comment type="caution">
    <text evidence="3">The sequence shown here is derived from an EMBL/GenBank/DDBJ whole genome shotgun (WGS) entry which is preliminary data.</text>
</comment>
<keyword evidence="4" id="KW-1185">Reference proteome</keyword>
<dbReference type="PANTHER" id="PTHR33755:SF6">
    <property type="entry name" value="PLASMID STABILIZATION SYSTEM PROTEIN"/>
    <property type="match status" value="1"/>
</dbReference>
<protein>
    <recommendedName>
        <fullName evidence="5">Type II toxin-antitoxin system RelE/ParE family toxin</fullName>
    </recommendedName>
</protein>
<name>A0ABQ4TW64_9HYPH</name>
<evidence type="ECO:0008006" key="5">
    <source>
        <dbReference type="Google" id="ProtNLM"/>
    </source>
</evidence>
<accession>A0ABQ4TW64</accession>
<dbReference type="InterPro" id="IPR035093">
    <property type="entry name" value="RelE/ParE_toxin_dom_sf"/>
</dbReference>
<reference evidence="3" key="1">
    <citation type="journal article" date="2021" name="Front. Microbiol.">
        <title>Comprehensive Comparative Genomics and Phenotyping of Methylobacterium Species.</title>
        <authorList>
            <person name="Alessa O."/>
            <person name="Ogura Y."/>
            <person name="Fujitani Y."/>
            <person name="Takami H."/>
            <person name="Hayashi T."/>
            <person name="Sahin N."/>
            <person name="Tani A."/>
        </authorList>
    </citation>
    <scope>NUCLEOTIDE SEQUENCE</scope>
    <source>
        <strain evidence="3">DSM 23632</strain>
    </source>
</reference>
<dbReference type="RefSeq" id="WP_238182081.1">
    <property type="nucleotide sequence ID" value="NZ_BPRB01000082.1"/>
</dbReference>
<dbReference type="EMBL" id="BPRB01000082">
    <property type="protein sequence ID" value="GJE59503.1"/>
    <property type="molecule type" value="Genomic_DNA"/>
</dbReference>
<evidence type="ECO:0000313" key="3">
    <source>
        <dbReference type="EMBL" id="GJE59503.1"/>
    </source>
</evidence>
<dbReference type="InterPro" id="IPR007712">
    <property type="entry name" value="RelE/ParE_toxin"/>
</dbReference>
<dbReference type="Proteomes" id="UP001055057">
    <property type="component" value="Unassembled WGS sequence"/>
</dbReference>
<evidence type="ECO:0000313" key="4">
    <source>
        <dbReference type="Proteomes" id="UP001055057"/>
    </source>
</evidence>
<comment type="similarity">
    <text evidence="1">Belongs to the RelE toxin family.</text>
</comment>
<organism evidence="3 4">
    <name type="scientific">Methylobacterium trifolii</name>
    <dbReference type="NCBI Taxonomy" id="1003092"/>
    <lineage>
        <taxon>Bacteria</taxon>
        <taxon>Pseudomonadati</taxon>
        <taxon>Pseudomonadota</taxon>
        <taxon>Alphaproteobacteria</taxon>
        <taxon>Hyphomicrobiales</taxon>
        <taxon>Methylobacteriaceae</taxon>
        <taxon>Methylobacterium</taxon>
    </lineage>
</organism>
<proteinExistence type="inferred from homology"/>
<keyword evidence="2" id="KW-1277">Toxin-antitoxin system</keyword>
<evidence type="ECO:0000256" key="1">
    <source>
        <dbReference type="ARBA" id="ARBA00006226"/>
    </source>
</evidence>